<evidence type="ECO:0000313" key="3">
    <source>
        <dbReference type="Proteomes" id="UP001190700"/>
    </source>
</evidence>
<feature type="region of interest" description="Disordered" evidence="1">
    <location>
        <begin position="654"/>
        <end position="675"/>
    </location>
</feature>
<reference evidence="2 3" key="1">
    <citation type="journal article" date="2015" name="Genome Biol. Evol.">
        <title>Comparative Genomics of a Bacterivorous Green Alga Reveals Evolutionary Causalities and Consequences of Phago-Mixotrophic Mode of Nutrition.</title>
        <authorList>
            <person name="Burns J.A."/>
            <person name="Paasch A."/>
            <person name="Narechania A."/>
            <person name="Kim E."/>
        </authorList>
    </citation>
    <scope>NUCLEOTIDE SEQUENCE [LARGE SCALE GENOMIC DNA]</scope>
    <source>
        <strain evidence="2 3">PLY_AMNH</strain>
    </source>
</reference>
<sequence>MRWIVAFAIMDSLHSRRSDFGLSDWGHGDYVAYINSLSEDQAPQANHTPAPSGHFAPPVSVSKEEAVARMTASMEAAKRTFAPEIEGMLVVDARARLATSRDSATSREILEAQGLYGGCFPATCTFGWSAVRVGRGSTRQFRAFRKAPALNFFTAKRRDVDQQPGVDIQLRDELLVHTMRVTRVAAPSDRNNRVLDDENERNHADSLNRASSRGQPSTEQRGAVPADRANYDEVGEDAYFQQDVLDNYVTDALNARNGPLDFIQRNTRGTEYPVYNPYATFHVDRYKFGPPLFYETRADAVIHAAWQPSRNHEAVSEGRIVMVEYKMLMEATKSTSRILDMRTMRQCLANAFTYYACVGVLPTHCMIVYSTRRTDYTDRPLQRLPVPVGTNRDERQFEKVAYVALLRVDLTVRYQMRLFQRVLTIPAQSVREHTTHYMDERHFLFQPHNVSLVGNRPNPYAQRFLFGQHPFNDRSHDMPEMMCTEDVRSPEFAITRMCVGIYETHRRMWHGQGQEFADENDTTVRGPLFKPSSRAIDQALDDIRGRPGLSVEWRHEGAIPVRPAARNIANGTNLRLGTHPRRRAILHTNQAFAARYNLLRDVNDPEENTVGRISHLDVMRNNNRGGPINLGFLIEPRMVESQVARRNRTNLINNFQSHSSASTRESSSIPTVDDLSQPLRDDQYLAAARLQFDELRVPITRSQPDRMDRNYYMEPLENLNARTRVNQYMRQHARALAIEFDQHDALTLFHFILAMQNPATGRPQFEPYESHPYNEQPRPTRSLQDRITVFHRSIHRLMNYRVNAAVSALVGSSAGAGWFAERASLRPEYSRIQLFPHLSDRGSWTTFALNLLESDMRGYDGDRHRPDRGRDTSAHRAIDVAVADIRQHLLVRVSSISHNEQITSERNAAGLGNSSNARSNRNIGPITSAEDIGPCGVCTRERRRLPQNRYVLCDRLNTWPPMEANYVTYSWLYCPLLYAAAGVDIQTEFPGLPIRESHAQHQELQEIWTSMLRIVRENLIAHVRRNPQRISADPDPGNEAAVVNISSWLISYLHTYDHGSKFYVCSLHQEELTGTNLPNSNINDFMIRYVVVLRNIQPTQHPNM</sequence>
<feature type="compositionally biased region" description="Polar residues" evidence="1">
    <location>
        <begin position="904"/>
        <end position="922"/>
    </location>
</feature>
<dbReference type="EMBL" id="LGRX02028690">
    <property type="protein sequence ID" value="KAK3247741.1"/>
    <property type="molecule type" value="Genomic_DNA"/>
</dbReference>
<feature type="region of interest" description="Disordered" evidence="1">
    <location>
        <begin position="904"/>
        <end position="925"/>
    </location>
</feature>
<comment type="caution">
    <text evidence="2">The sequence shown here is derived from an EMBL/GenBank/DDBJ whole genome shotgun (WGS) entry which is preliminary data.</text>
</comment>
<feature type="compositionally biased region" description="Low complexity" evidence="1">
    <location>
        <begin position="657"/>
        <end position="668"/>
    </location>
</feature>
<evidence type="ECO:0000256" key="1">
    <source>
        <dbReference type="SAM" id="MobiDB-lite"/>
    </source>
</evidence>
<accession>A0AAE0C3E6</accession>
<protein>
    <submittedName>
        <fullName evidence="2">Uncharacterized protein</fullName>
    </submittedName>
</protein>
<feature type="compositionally biased region" description="Polar residues" evidence="1">
    <location>
        <begin position="208"/>
        <end position="220"/>
    </location>
</feature>
<evidence type="ECO:0000313" key="2">
    <source>
        <dbReference type="EMBL" id="KAK3247741.1"/>
    </source>
</evidence>
<dbReference type="Proteomes" id="UP001190700">
    <property type="component" value="Unassembled WGS sequence"/>
</dbReference>
<organism evidence="2 3">
    <name type="scientific">Cymbomonas tetramitiformis</name>
    <dbReference type="NCBI Taxonomy" id="36881"/>
    <lineage>
        <taxon>Eukaryota</taxon>
        <taxon>Viridiplantae</taxon>
        <taxon>Chlorophyta</taxon>
        <taxon>Pyramimonadophyceae</taxon>
        <taxon>Pyramimonadales</taxon>
        <taxon>Pyramimonadaceae</taxon>
        <taxon>Cymbomonas</taxon>
    </lineage>
</organism>
<dbReference type="AlphaFoldDB" id="A0AAE0C3E6"/>
<keyword evidence="3" id="KW-1185">Reference proteome</keyword>
<gene>
    <name evidence="2" type="ORF">CYMTET_42774</name>
</gene>
<name>A0AAE0C3E6_9CHLO</name>
<proteinExistence type="predicted"/>
<feature type="region of interest" description="Disordered" evidence="1">
    <location>
        <begin position="187"/>
        <end position="226"/>
    </location>
</feature>
<feature type="compositionally biased region" description="Basic and acidic residues" evidence="1">
    <location>
        <begin position="190"/>
        <end position="206"/>
    </location>
</feature>